<dbReference type="GeneID" id="78335051"/>
<dbReference type="PROSITE" id="PS51722">
    <property type="entry name" value="G_TR_2"/>
    <property type="match status" value="1"/>
</dbReference>
<keyword evidence="10" id="KW-0175">Coiled coil</keyword>
<feature type="compositionally biased region" description="Low complexity" evidence="11">
    <location>
        <begin position="162"/>
        <end position="198"/>
    </location>
</feature>
<feature type="region of interest" description="Disordered" evidence="11">
    <location>
        <begin position="343"/>
        <end position="364"/>
    </location>
</feature>
<dbReference type="CDD" id="cd03702">
    <property type="entry name" value="IF2_mtIF2_II"/>
    <property type="match status" value="1"/>
</dbReference>
<keyword evidence="4 8" id="KW-0547">Nucleotide-binding</keyword>
<dbReference type="NCBIfam" id="TIGR00231">
    <property type="entry name" value="small_GTP"/>
    <property type="match status" value="1"/>
</dbReference>
<evidence type="ECO:0000256" key="10">
    <source>
        <dbReference type="SAM" id="Coils"/>
    </source>
</evidence>
<feature type="coiled-coil region" evidence="10">
    <location>
        <begin position="625"/>
        <end position="689"/>
    </location>
</feature>
<comment type="function">
    <text evidence="7 8 9">One of the essential components for the initiation of protein synthesis. Protects formylmethionyl-tRNA from spontaneous hydrolysis and promotes its binding to the 30S ribosomal subunits. Also involved in the hydrolysis of GTP during the formation of the 70S ribosomal complex.</text>
</comment>
<dbReference type="GO" id="GO:0003924">
    <property type="term" value="F:GTPase activity"/>
    <property type="evidence" value="ECO:0007669"/>
    <property type="project" value="UniProtKB-UniRule"/>
</dbReference>
<dbReference type="FunFam" id="2.40.30.10:FF:000008">
    <property type="entry name" value="Translation initiation factor IF-2"/>
    <property type="match status" value="1"/>
</dbReference>
<dbReference type="SUPFAM" id="SSF52156">
    <property type="entry name" value="Initiation factor IF2/eIF5b, domain 3"/>
    <property type="match status" value="1"/>
</dbReference>
<dbReference type="InterPro" id="IPR000178">
    <property type="entry name" value="TF_IF2_bacterial-like"/>
</dbReference>
<evidence type="ECO:0000256" key="9">
    <source>
        <dbReference type="RuleBase" id="RU000644"/>
    </source>
</evidence>
<dbReference type="InterPro" id="IPR000795">
    <property type="entry name" value="T_Tr_GTP-bd_dom"/>
</dbReference>
<dbReference type="InterPro" id="IPR036925">
    <property type="entry name" value="TIF_IF2_dom3_sf"/>
</dbReference>
<dbReference type="OrthoDB" id="9811804at2"/>
<dbReference type="InterPro" id="IPR023115">
    <property type="entry name" value="TIF_IF2_dom3"/>
</dbReference>
<feature type="binding site" evidence="8">
    <location>
        <begin position="475"/>
        <end position="478"/>
    </location>
    <ligand>
        <name>GTP</name>
        <dbReference type="ChEBI" id="CHEBI:37565"/>
    </ligand>
</feature>
<feature type="compositionally biased region" description="Basic and acidic residues" evidence="11">
    <location>
        <begin position="109"/>
        <end position="143"/>
    </location>
</feature>
<dbReference type="InterPro" id="IPR053905">
    <property type="entry name" value="EF-G-like_DII"/>
</dbReference>
<dbReference type="GO" id="GO:0003743">
    <property type="term" value="F:translation initiation factor activity"/>
    <property type="evidence" value="ECO:0007669"/>
    <property type="project" value="UniProtKB-UniRule"/>
</dbReference>
<dbReference type="InterPro" id="IPR005225">
    <property type="entry name" value="Small_GTP-bd"/>
</dbReference>
<dbReference type="InterPro" id="IPR027417">
    <property type="entry name" value="P-loop_NTPase"/>
</dbReference>
<dbReference type="CDD" id="cd01887">
    <property type="entry name" value="IF2_eIF5B"/>
    <property type="match status" value="1"/>
</dbReference>
<comment type="subcellular location">
    <subcellularLocation>
        <location evidence="8">Cytoplasm</location>
    </subcellularLocation>
</comment>
<keyword evidence="14" id="KW-1185">Reference proteome</keyword>
<feature type="compositionally biased region" description="Low complexity" evidence="11">
    <location>
        <begin position="266"/>
        <end position="276"/>
    </location>
</feature>
<dbReference type="InterPro" id="IPR009000">
    <property type="entry name" value="Transl_B-barrel_sf"/>
</dbReference>
<evidence type="ECO:0000256" key="3">
    <source>
        <dbReference type="ARBA" id="ARBA00022540"/>
    </source>
</evidence>
<dbReference type="FunFam" id="2.40.30.10:FF:000007">
    <property type="entry name" value="Translation initiation factor IF-2"/>
    <property type="match status" value="1"/>
</dbReference>
<dbReference type="Pfam" id="PF04760">
    <property type="entry name" value="IF2_N"/>
    <property type="match status" value="2"/>
</dbReference>
<proteinExistence type="inferred from homology"/>
<dbReference type="InterPro" id="IPR006847">
    <property type="entry name" value="IF2_N"/>
</dbReference>
<reference evidence="13 14" key="1">
    <citation type="journal article" date="2010" name="Stand. Genomic Sci.">
        <title>Complete genome sequence of Acidaminococcus fermentans type strain (VR4).</title>
        <authorList>
            <person name="Chang Y.J."/>
            <person name="Pukall R."/>
            <person name="Saunders E."/>
            <person name="Lapidus A."/>
            <person name="Copeland A."/>
            <person name="Nolan M."/>
            <person name="Glavina Del Rio T."/>
            <person name="Lucas S."/>
            <person name="Chen F."/>
            <person name="Tice H."/>
            <person name="Cheng J.F."/>
            <person name="Han C."/>
            <person name="Detter J.C."/>
            <person name="Bruce D."/>
            <person name="Goodwin L."/>
            <person name="Pitluck S."/>
            <person name="Mikhailova N."/>
            <person name="Liolios K."/>
            <person name="Pati A."/>
            <person name="Ivanova N."/>
            <person name="Mavromatis K."/>
            <person name="Chen A."/>
            <person name="Palaniappan K."/>
            <person name="Land M."/>
            <person name="Hauser L."/>
            <person name="Jeffries C.D."/>
            <person name="Brettin T."/>
            <person name="Rohde M."/>
            <person name="Goker M."/>
            <person name="Bristow J."/>
            <person name="Eisen J.A."/>
            <person name="Markowitz V."/>
            <person name="Hugenholtz P."/>
            <person name="Kyrpides N.C."/>
            <person name="Klenk H.P."/>
        </authorList>
    </citation>
    <scope>NUCLEOTIDE SEQUENCE [LARGE SCALE GENOMIC DNA]</scope>
    <source>
        <strain evidence="14">ATCC 25085 / DSM 20731 / CCUG 9996 / CIP 106432 / VR4</strain>
    </source>
</reference>
<dbReference type="RefSeq" id="WP_012938703.1">
    <property type="nucleotide sequence ID" value="NC_013740.1"/>
</dbReference>
<gene>
    <name evidence="8" type="primary">infB</name>
    <name evidence="13" type="ordered locus">Acfer_1356</name>
</gene>
<keyword evidence="8" id="KW-0963">Cytoplasm</keyword>
<dbReference type="Gene3D" id="1.10.10.2480">
    <property type="match status" value="1"/>
</dbReference>
<evidence type="ECO:0000313" key="14">
    <source>
        <dbReference type="Proteomes" id="UP000001902"/>
    </source>
</evidence>
<dbReference type="GO" id="GO:0005525">
    <property type="term" value="F:GTP binding"/>
    <property type="evidence" value="ECO:0007669"/>
    <property type="project" value="UniProtKB-KW"/>
</dbReference>
<evidence type="ECO:0000256" key="11">
    <source>
        <dbReference type="SAM" id="MobiDB-lite"/>
    </source>
</evidence>
<feature type="domain" description="Tr-type G" evidence="12">
    <location>
        <begin position="366"/>
        <end position="535"/>
    </location>
</feature>
<dbReference type="FunFam" id="3.40.50.10050:FF:000001">
    <property type="entry name" value="Translation initiation factor IF-2"/>
    <property type="match status" value="1"/>
</dbReference>
<dbReference type="PANTHER" id="PTHR43381">
    <property type="entry name" value="TRANSLATION INITIATION FACTOR IF-2-RELATED"/>
    <property type="match status" value="1"/>
</dbReference>
<evidence type="ECO:0000256" key="1">
    <source>
        <dbReference type="ARBA" id="ARBA00007733"/>
    </source>
</evidence>
<dbReference type="HOGENOM" id="CLU_006301_5_1_9"/>
<dbReference type="Gene3D" id="3.40.50.300">
    <property type="entry name" value="P-loop containing nucleotide triphosphate hydrolases"/>
    <property type="match status" value="1"/>
</dbReference>
<evidence type="ECO:0000259" key="12">
    <source>
        <dbReference type="PROSITE" id="PS51722"/>
    </source>
</evidence>
<feature type="binding site" evidence="8">
    <location>
        <begin position="375"/>
        <end position="382"/>
    </location>
    <ligand>
        <name>GTP</name>
        <dbReference type="ChEBI" id="CHEBI:37565"/>
    </ligand>
</feature>
<keyword evidence="3 8" id="KW-0396">Initiation factor</keyword>
<feature type="compositionally biased region" description="Acidic residues" evidence="11">
    <location>
        <begin position="350"/>
        <end position="360"/>
    </location>
</feature>
<dbReference type="Pfam" id="PF00009">
    <property type="entry name" value="GTP_EFTU"/>
    <property type="match status" value="1"/>
</dbReference>
<keyword evidence="5 8" id="KW-0648">Protein biosynthesis</keyword>
<dbReference type="AlphaFoldDB" id="D2RKW4"/>
<feature type="compositionally biased region" description="Basic and acidic residues" evidence="11">
    <location>
        <begin position="219"/>
        <end position="258"/>
    </location>
</feature>
<dbReference type="CDD" id="cd03692">
    <property type="entry name" value="mtIF2_IVc"/>
    <property type="match status" value="1"/>
</dbReference>
<dbReference type="KEGG" id="afn:Acfer_1356"/>
<evidence type="ECO:0000256" key="5">
    <source>
        <dbReference type="ARBA" id="ARBA00022917"/>
    </source>
</evidence>
<dbReference type="Gene3D" id="2.40.30.10">
    <property type="entry name" value="Translation factors"/>
    <property type="match status" value="2"/>
</dbReference>
<evidence type="ECO:0000313" key="13">
    <source>
        <dbReference type="EMBL" id="ADB47716.1"/>
    </source>
</evidence>
<dbReference type="eggNOG" id="COG0532">
    <property type="taxonomic scope" value="Bacteria"/>
</dbReference>
<dbReference type="PANTHER" id="PTHR43381:SF5">
    <property type="entry name" value="TR-TYPE G DOMAIN-CONTAINING PROTEIN"/>
    <property type="match status" value="1"/>
</dbReference>
<evidence type="ECO:0000256" key="2">
    <source>
        <dbReference type="ARBA" id="ARBA00020675"/>
    </source>
</evidence>
<name>D2RKW4_ACIFV</name>
<sequence length="862" mass="94077">MTKYRIYEIAKELNLDNKKVLGFLADHKITVKNHMSTVEAGVRDMIVKGLKANQGSVKEAAQNAARKVQEKAAQAAAPVAAKVAQVKSDIAVGKAAIQAHHAAQQKPAQESRNDRNDRRNDGRGENRGHDRNGQNHSERRGDRPQSSQNGQNRDNGRRNDRPQNGQNRSNGNGSSRFGRNDRNGGNQNRSGNGGNNRNKPQNGRAGKPGAPIGGNSAHAGKDMGKRNNNHNHQEKREKIKGSYATREDRPTRSADHMMKNHKHKNNNNSNRNAAPARKAEVVRPTSIEVGESISVKDFAKLLCRDVNEVIKKLFMLGKMVTINQEIDHETAELVGMDFNCEIKEPPPEADPTEVPEVEDDPALRVPRPPVVTVMGHVDHGKTSLLDAIRKTNVTAREAGGITQHIGAYRVVCQGKPIVFLDTPGHEAFTAMRARGAQVTDIAVLVVAADDGVMPQTIEAINHAKAAKVPVIVAINKIDKEGANPDFVMQQLSEHGLIPEAWGGDTIMVPVSARQKTGISDLLEMILLVAEMQDLKANPNLPAHGTIIEAKLDKGRGPVASVLIDRGTLHIGDSILAGTCYGKVRAMVNDRGEKVKKALPSTPVEVLGLNDVPEAGDILDACDEHVARSVAEKRQAKQKMEEQKKAKVSLDDIFNRIQEGELKDLNIVVKADVQGTIQALEQALTKIKNDEVKVVIVHSGVGAINESDVMLASAANALIIGFNVRPDANARKTAEAEKVDIRTYRVIYDALNDVEAAIKGMLAPKFKEKIIGHVEIRQVIPINKMLIAGAYVKDGKITRSAKVRLVRDGIVIHEGELDSLRRFKDDVKEVAANFECGLTLADYRDIKVGDQLEVYTMEEVAAE</sequence>
<dbReference type="Pfam" id="PF11987">
    <property type="entry name" value="IF-2"/>
    <property type="match status" value="1"/>
</dbReference>
<dbReference type="SUPFAM" id="SSF50447">
    <property type="entry name" value="Translation proteins"/>
    <property type="match status" value="2"/>
</dbReference>
<dbReference type="InterPro" id="IPR015760">
    <property type="entry name" value="TIF_IF2"/>
</dbReference>
<dbReference type="HAMAP" id="MF_00100_B">
    <property type="entry name" value="IF_2_B"/>
    <property type="match status" value="1"/>
</dbReference>
<comment type="similarity">
    <text evidence="1 8 9">Belongs to the TRAFAC class translation factor GTPase superfamily. Classic translation factor GTPase family. IF-2 subfamily.</text>
</comment>
<dbReference type="NCBIfam" id="TIGR00487">
    <property type="entry name" value="IF-2"/>
    <property type="match status" value="1"/>
</dbReference>
<feature type="region of interest" description="Disordered" evidence="11">
    <location>
        <begin position="97"/>
        <end position="279"/>
    </location>
</feature>
<feature type="compositionally biased region" description="Low complexity" evidence="11">
    <location>
        <begin position="97"/>
        <end position="108"/>
    </location>
</feature>
<dbReference type="SUPFAM" id="SSF52540">
    <property type="entry name" value="P-loop containing nucleoside triphosphate hydrolases"/>
    <property type="match status" value="1"/>
</dbReference>
<dbReference type="InterPro" id="IPR044145">
    <property type="entry name" value="IF2_II"/>
</dbReference>
<feature type="binding site" evidence="8">
    <location>
        <begin position="421"/>
        <end position="425"/>
    </location>
    <ligand>
        <name>GTP</name>
        <dbReference type="ChEBI" id="CHEBI:37565"/>
    </ligand>
</feature>
<organism evidence="13 14">
    <name type="scientific">Acidaminococcus fermentans (strain ATCC 25085 / DSM 20731 / CCUG 9996 / CIP 106432 / VR4)</name>
    <dbReference type="NCBI Taxonomy" id="591001"/>
    <lineage>
        <taxon>Bacteria</taxon>
        <taxon>Bacillati</taxon>
        <taxon>Bacillota</taxon>
        <taxon>Negativicutes</taxon>
        <taxon>Acidaminococcales</taxon>
        <taxon>Acidaminococcaceae</taxon>
        <taxon>Acidaminococcus</taxon>
    </lineage>
</organism>
<feature type="region of interest" description="G-domain" evidence="8">
    <location>
        <begin position="369"/>
        <end position="517"/>
    </location>
</feature>
<accession>D2RKW4</accession>
<protein>
    <recommendedName>
        <fullName evidence="2 8">Translation initiation factor IF-2</fullName>
    </recommendedName>
</protein>
<dbReference type="GO" id="GO:0005829">
    <property type="term" value="C:cytosol"/>
    <property type="evidence" value="ECO:0007669"/>
    <property type="project" value="TreeGrafter"/>
</dbReference>
<dbReference type="Gene3D" id="3.40.50.10050">
    <property type="entry name" value="Translation initiation factor IF- 2, domain 3"/>
    <property type="match status" value="1"/>
</dbReference>
<keyword evidence="6 8" id="KW-0342">GTP-binding</keyword>
<evidence type="ECO:0000256" key="6">
    <source>
        <dbReference type="ARBA" id="ARBA00023134"/>
    </source>
</evidence>
<dbReference type="EMBL" id="CP001859">
    <property type="protein sequence ID" value="ADB47716.1"/>
    <property type="molecule type" value="Genomic_DNA"/>
</dbReference>
<evidence type="ECO:0000256" key="7">
    <source>
        <dbReference type="ARBA" id="ARBA00025162"/>
    </source>
</evidence>
<dbReference type="Pfam" id="PF22042">
    <property type="entry name" value="EF-G_D2"/>
    <property type="match status" value="1"/>
</dbReference>
<dbReference type="Proteomes" id="UP000001902">
    <property type="component" value="Chromosome"/>
</dbReference>
<evidence type="ECO:0000256" key="8">
    <source>
        <dbReference type="HAMAP-Rule" id="MF_00100"/>
    </source>
</evidence>
<dbReference type="PROSITE" id="PS01176">
    <property type="entry name" value="IF2"/>
    <property type="match status" value="1"/>
</dbReference>
<dbReference type="STRING" id="591001.Acfer_1356"/>
<dbReference type="FunFam" id="3.40.50.300:FF:000019">
    <property type="entry name" value="Translation initiation factor IF-2"/>
    <property type="match status" value="1"/>
</dbReference>
<evidence type="ECO:0000256" key="4">
    <source>
        <dbReference type="ARBA" id="ARBA00022741"/>
    </source>
</evidence>